<name>A0A0P0Z553_9HYPH</name>
<keyword evidence="2" id="KW-0812">Transmembrane</keyword>
<evidence type="ECO:0000256" key="1">
    <source>
        <dbReference type="SAM" id="MobiDB-lite"/>
    </source>
</evidence>
<reference evidence="3" key="1">
    <citation type="journal article" date="2015" name="Proc. Natl. Acad. Sci. U.S.A.">
        <title>Bacterial clade with the ribosomal RNA operon on a small plasmid rather than the chromosome.</title>
        <authorList>
            <person name="Anda M."/>
            <person name="Ohtsubo Y."/>
            <person name="Okubo T."/>
            <person name="Sugawara M."/>
            <person name="Nagata Y."/>
            <person name="Tsuda M."/>
            <person name="Minamisawa K."/>
            <person name="Mitsui H."/>
        </authorList>
    </citation>
    <scope>NUCLEOTIDE SEQUENCE</scope>
    <source>
        <strain evidence="3">DSM 21871</strain>
    </source>
</reference>
<feature type="transmembrane region" description="Helical" evidence="2">
    <location>
        <begin position="42"/>
        <end position="74"/>
    </location>
</feature>
<protein>
    <recommendedName>
        <fullName evidence="4">Transmembrane protein</fullName>
    </recommendedName>
</protein>
<accession>A0A0P0Z553</accession>
<proteinExistence type="predicted"/>
<evidence type="ECO:0008006" key="4">
    <source>
        <dbReference type="Google" id="ProtNLM"/>
    </source>
</evidence>
<evidence type="ECO:0000313" key="3">
    <source>
        <dbReference type="EMBL" id="BAT29263.1"/>
    </source>
</evidence>
<sequence length="99" mass="10965">MDEQQDAPDADGGHDEPSVRKAHRIAVMGRDMPLPASRGLRIATGAALVLGGTVGFLPIVGFWMIPLGLLVLSVDLGPVRRWRRRSAVRWGRWRATRRN</sequence>
<dbReference type="AlphaFoldDB" id="A0A0P0Z553"/>
<dbReference type="EMBL" id="LC066380">
    <property type="protein sequence ID" value="BAT29263.1"/>
    <property type="molecule type" value="Genomic_DNA"/>
</dbReference>
<feature type="region of interest" description="Disordered" evidence="1">
    <location>
        <begin position="1"/>
        <end position="22"/>
    </location>
</feature>
<evidence type="ECO:0000256" key="2">
    <source>
        <dbReference type="SAM" id="Phobius"/>
    </source>
</evidence>
<keyword evidence="2" id="KW-1133">Transmembrane helix</keyword>
<organism evidence="3">
    <name type="scientific">Aurantimonas manganoxydans</name>
    <dbReference type="NCBI Taxonomy" id="651183"/>
    <lineage>
        <taxon>Bacteria</taxon>
        <taxon>Pseudomonadati</taxon>
        <taxon>Pseudomonadota</taxon>
        <taxon>Alphaproteobacteria</taxon>
        <taxon>Hyphomicrobiales</taxon>
        <taxon>Aurantimonadaceae</taxon>
        <taxon>Aurantimonas</taxon>
    </lineage>
</organism>
<keyword evidence="2" id="KW-0472">Membrane</keyword>